<dbReference type="Proteomes" id="UP000267077">
    <property type="component" value="Unassembled WGS sequence"/>
</dbReference>
<dbReference type="OrthoDB" id="6052221at2"/>
<evidence type="ECO:0000313" key="3">
    <source>
        <dbReference type="Proteomes" id="UP000267077"/>
    </source>
</evidence>
<reference evidence="2 3" key="1">
    <citation type="submission" date="2018-12" db="EMBL/GenBank/DDBJ databases">
        <title>Dyella dinghuensis sp. nov. DHOA06 and Dyella choica sp. nov. 4M-K27, isolated from forest soil.</title>
        <authorList>
            <person name="Qiu L.-H."/>
            <person name="Gao Z.-H."/>
        </authorList>
    </citation>
    <scope>NUCLEOTIDE SEQUENCE [LARGE SCALE GENOMIC DNA]</scope>
    <source>
        <strain evidence="2 3">DHOA06</strain>
    </source>
</reference>
<evidence type="ECO:0000259" key="1">
    <source>
        <dbReference type="Pfam" id="PF06527"/>
    </source>
</evidence>
<gene>
    <name evidence="2" type="ORF">EKH79_14095</name>
</gene>
<proteinExistence type="predicted"/>
<keyword evidence="3" id="KW-1185">Reference proteome</keyword>
<protein>
    <recommendedName>
        <fullName evidence="1">TniQ domain-containing protein</fullName>
    </recommendedName>
</protein>
<dbReference type="AlphaFoldDB" id="A0A3S0PEE3"/>
<accession>A0A3S0PEE3</accession>
<sequence>MMTEKGASISAPFWSVLPPIPLRGVGTPLVESVEHYVTRLAWMTGTAVHRILALGRPFKEPGRHRSAMTAAFCGPSISYKPRIANLEALTGIDTIRYGSFYLLDNLLAPGAIGRNSTYHRWCPQCFEGWDEETSWEPFQWSIGLRVTCPIHGCDLEDRCRHCGAAQKLSVTYMSRRTCGACRGRLGGEGKVTPKSQYVHWAESQISKLVGLCATPGREPISGDAFELFAKEVLRLAPSKSLLTNAGMSALARLVRVDRKPCNRVKNVRVNLITLINACAFQGISIDEMLLNPMEAASLPLVERWGDYKSLELSPVKSGDNSAALAHCLEDLLSHPQLSYLPSPNYALDELSANRSAASLRRREIWRRYTQRYQAQGTSGVLRKNDKVFLASLECLKTIKANPFATPDFRRAQRLIAATMCIAREEALCMAKCASHWRRTVELSKAKALRLTGHELKAYKKLGGIVEMGW</sequence>
<dbReference type="InterPro" id="IPR009492">
    <property type="entry name" value="TniQ"/>
</dbReference>
<evidence type="ECO:0000313" key="2">
    <source>
        <dbReference type="EMBL" id="RUL62042.1"/>
    </source>
</evidence>
<dbReference type="EMBL" id="RYZR01000007">
    <property type="protein sequence ID" value="RUL62042.1"/>
    <property type="molecule type" value="Genomic_DNA"/>
</dbReference>
<dbReference type="Pfam" id="PF06527">
    <property type="entry name" value="TniQ"/>
    <property type="match status" value="1"/>
</dbReference>
<comment type="caution">
    <text evidence="2">The sequence shown here is derived from an EMBL/GenBank/DDBJ whole genome shotgun (WGS) entry which is preliminary data.</text>
</comment>
<feature type="domain" description="TniQ" evidence="1">
    <location>
        <begin position="26"/>
        <end position="155"/>
    </location>
</feature>
<organism evidence="2 3">
    <name type="scientific">Dyella dinghuensis</name>
    <dbReference type="NCBI Taxonomy" id="1920169"/>
    <lineage>
        <taxon>Bacteria</taxon>
        <taxon>Pseudomonadati</taxon>
        <taxon>Pseudomonadota</taxon>
        <taxon>Gammaproteobacteria</taxon>
        <taxon>Lysobacterales</taxon>
        <taxon>Rhodanobacteraceae</taxon>
        <taxon>Dyella</taxon>
    </lineage>
</organism>
<name>A0A3S0PEE3_9GAMM</name>